<name>A0A8K0K2Q7_LADFU</name>
<comment type="caution">
    <text evidence="1">The sequence shown here is derived from an EMBL/GenBank/DDBJ whole genome shotgun (WGS) entry which is preliminary data.</text>
</comment>
<accession>A0A8K0K2Q7</accession>
<sequence>MENLEDLNECNEDNIGPRIEKWEVEKAMKDLKSGKALGYDKIPSEALKNLGREALDRVTNLINNIYETAKIEREIIVTLREGFLFGTSFSGLHLQNFGFPGKALSF</sequence>
<gene>
    <name evidence="1" type="ORF">J437_LFUL004744</name>
</gene>
<dbReference type="AlphaFoldDB" id="A0A8K0K2Q7"/>
<reference evidence="1" key="1">
    <citation type="submission" date="2013-04" db="EMBL/GenBank/DDBJ databases">
        <authorList>
            <person name="Qu J."/>
            <person name="Murali S.C."/>
            <person name="Bandaranaike D."/>
            <person name="Bellair M."/>
            <person name="Blankenburg K."/>
            <person name="Chao H."/>
            <person name="Dinh H."/>
            <person name="Doddapaneni H."/>
            <person name="Downs B."/>
            <person name="Dugan-Rocha S."/>
            <person name="Elkadiri S."/>
            <person name="Gnanaolivu R.D."/>
            <person name="Hernandez B."/>
            <person name="Javaid M."/>
            <person name="Jayaseelan J.C."/>
            <person name="Lee S."/>
            <person name="Li M."/>
            <person name="Ming W."/>
            <person name="Munidasa M."/>
            <person name="Muniz J."/>
            <person name="Nguyen L."/>
            <person name="Ongeri F."/>
            <person name="Osuji N."/>
            <person name="Pu L.-L."/>
            <person name="Puazo M."/>
            <person name="Qu C."/>
            <person name="Quiroz J."/>
            <person name="Raj R."/>
            <person name="Weissenberger G."/>
            <person name="Xin Y."/>
            <person name="Zou X."/>
            <person name="Han Y."/>
            <person name="Richards S."/>
            <person name="Worley K."/>
            <person name="Muzny D."/>
            <person name="Gibbs R."/>
        </authorList>
    </citation>
    <scope>NUCLEOTIDE SEQUENCE</scope>
    <source>
        <strain evidence="1">Sampled in the wild</strain>
    </source>
</reference>
<dbReference type="EMBL" id="KZ308288">
    <property type="protein sequence ID" value="KAG8226572.1"/>
    <property type="molecule type" value="Genomic_DNA"/>
</dbReference>
<organism evidence="1 2">
    <name type="scientific">Ladona fulva</name>
    <name type="common">Scarce chaser dragonfly</name>
    <name type="synonym">Libellula fulva</name>
    <dbReference type="NCBI Taxonomy" id="123851"/>
    <lineage>
        <taxon>Eukaryota</taxon>
        <taxon>Metazoa</taxon>
        <taxon>Ecdysozoa</taxon>
        <taxon>Arthropoda</taxon>
        <taxon>Hexapoda</taxon>
        <taxon>Insecta</taxon>
        <taxon>Pterygota</taxon>
        <taxon>Palaeoptera</taxon>
        <taxon>Odonata</taxon>
        <taxon>Epiprocta</taxon>
        <taxon>Anisoptera</taxon>
        <taxon>Libelluloidea</taxon>
        <taxon>Libellulidae</taxon>
        <taxon>Ladona</taxon>
    </lineage>
</organism>
<reference evidence="1" key="2">
    <citation type="submission" date="2017-10" db="EMBL/GenBank/DDBJ databases">
        <title>Ladona fulva Genome sequencing and assembly.</title>
        <authorList>
            <person name="Murali S."/>
            <person name="Richards S."/>
            <person name="Bandaranaike D."/>
            <person name="Bellair M."/>
            <person name="Blankenburg K."/>
            <person name="Chao H."/>
            <person name="Dinh H."/>
            <person name="Doddapaneni H."/>
            <person name="Dugan-Rocha S."/>
            <person name="Elkadiri S."/>
            <person name="Gnanaolivu R."/>
            <person name="Hernandez B."/>
            <person name="Skinner E."/>
            <person name="Javaid M."/>
            <person name="Lee S."/>
            <person name="Li M."/>
            <person name="Ming W."/>
            <person name="Munidasa M."/>
            <person name="Muniz J."/>
            <person name="Nguyen L."/>
            <person name="Hughes D."/>
            <person name="Osuji N."/>
            <person name="Pu L.-L."/>
            <person name="Puazo M."/>
            <person name="Qu C."/>
            <person name="Quiroz J."/>
            <person name="Raj R."/>
            <person name="Weissenberger G."/>
            <person name="Xin Y."/>
            <person name="Zou X."/>
            <person name="Han Y."/>
            <person name="Worley K."/>
            <person name="Muzny D."/>
            <person name="Gibbs R."/>
        </authorList>
    </citation>
    <scope>NUCLEOTIDE SEQUENCE</scope>
    <source>
        <strain evidence="1">Sampled in the wild</strain>
    </source>
</reference>
<evidence type="ECO:0000313" key="1">
    <source>
        <dbReference type="EMBL" id="KAG8226572.1"/>
    </source>
</evidence>
<evidence type="ECO:0000313" key="2">
    <source>
        <dbReference type="Proteomes" id="UP000792457"/>
    </source>
</evidence>
<dbReference type="Proteomes" id="UP000792457">
    <property type="component" value="Unassembled WGS sequence"/>
</dbReference>
<proteinExistence type="predicted"/>
<keyword evidence="2" id="KW-1185">Reference proteome</keyword>
<protein>
    <submittedName>
        <fullName evidence="1">Uncharacterized protein</fullName>
    </submittedName>
</protein>